<comment type="caution">
    <text evidence="10">The sequence shown here is derived from an EMBL/GenBank/DDBJ whole genome shotgun (WGS) entry which is preliminary data.</text>
</comment>
<dbReference type="InterPro" id="IPR002207">
    <property type="entry name" value="Peroxidase_I"/>
</dbReference>
<dbReference type="PRINTS" id="PR00458">
    <property type="entry name" value="PEROXIDASE"/>
</dbReference>
<evidence type="ECO:0000313" key="10">
    <source>
        <dbReference type="EMBL" id="KAJ7758004.1"/>
    </source>
</evidence>
<keyword evidence="7" id="KW-0408">Iron</keyword>
<keyword evidence="5" id="KW-0479">Metal-binding</keyword>
<evidence type="ECO:0000256" key="8">
    <source>
        <dbReference type="RuleBase" id="RU363051"/>
    </source>
</evidence>
<dbReference type="PANTHER" id="PTHR31356:SF53">
    <property type="entry name" value="HEME PEROXIDASE"/>
    <property type="match status" value="1"/>
</dbReference>
<dbReference type="GO" id="GO:0034599">
    <property type="term" value="P:cellular response to oxidative stress"/>
    <property type="evidence" value="ECO:0007669"/>
    <property type="project" value="InterPro"/>
</dbReference>
<accession>A0AAD7J9J9</accession>
<dbReference type="PROSITE" id="PS50873">
    <property type="entry name" value="PEROXIDASE_4"/>
    <property type="match status" value="1"/>
</dbReference>
<dbReference type="InterPro" id="IPR010255">
    <property type="entry name" value="Haem_peroxidase_sf"/>
</dbReference>
<dbReference type="InterPro" id="IPR044831">
    <property type="entry name" value="Ccp1-like"/>
</dbReference>
<dbReference type="EMBL" id="JARKIB010000043">
    <property type="protein sequence ID" value="KAJ7758004.1"/>
    <property type="molecule type" value="Genomic_DNA"/>
</dbReference>
<feature type="chain" id="PRO_5041772148" description="Peroxidase" evidence="8">
    <location>
        <begin position="19"/>
        <end position="532"/>
    </location>
</feature>
<dbReference type="SUPFAM" id="SSF48113">
    <property type="entry name" value="Heme-dependent peroxidases"/>
    <property type="match status" value="1"/>
</dbReference>
<evidence type="ECO:0000256" key="2">
    <source>
        <dbReference type="ARBA" id="ARBA00005997"/>
    </source>
</evidence>
<name>A0AAD7J9J9_9AGAR</name>
<protein>
    <recommendedName>
        <fullName evidence="8">Peroxidase</fullName>
        <ecNumber evidence="8">1.11.1.-</ecNumber>
    </recommendedName>
</protein>
<evidence type="ECO:0000313" key="11">
    <source>
        <dbReference type="Proteomes" id="UP001215598"/>
    </source>
</evidence>
<evidence type="ECO:0000256" key="7">
    <source>
        <dbReference type="ARBA" id="ARBA00023004"/>
    </source>
</evidence>
<keyword evidence="3 8" id="KW-0575">Peroxidase</keyword>
<reference evidence="10" key="1">
    <citation type="submission" date="2023-03" db="EMBL/GenBank/DDBJ databases">
        <title>Massive genome expansion in bonnet fungi (Mycena s.s.) driven by repeated elements and novel gene families across ecological guilds.</title>
        <authorList>
            <consortium name="Lawrence Berkeley National Laboratory"/>
            <person name="Harder C.B."/>
            <person name="Miyauchi S."/>
            <person name="Viragh M."/>
            <person name="Kuo A."/>
            <person name="Thoen E."/>
            <person name="Andreopoulos B."/>
            <person name="Lu D."/>
            <person name="Skrede I."/>
            <person name="Drula E."/>
            <person name="Henrissat B."/>
            <person name="Morin E."/>
            <person name="Kohler A."/>
            <person name="Barry K."/>
            <person name="LaButti K."/>
            <person name="Morin E."/>
            <person name="Salamov A."/>
            <person name="Lipzen A."/>
            <person name="Mereny Z."/>
            <person name="Hegedus B."/>
            <person name="Baldrian P."/>
            <person name="Stursova M."/>
            <person name="Weitz H."/>
            <person name="Taylor A."/>
            <person name="Grigoriev I.V."/>
            <person name="Nagy L.G."/>
            <person name="Martin F."/>
            <person name="Kauserud H."/>
        </authorList>
    </citation>
    <scope>NUCLEOTIDE SEQUENCE</scope>
    <source>
        <strain evidence="10">CBHHK182m</strain>
    </source>
</reference>
<dbReference type="AlphaFoldDB" id="A0AAD7J9J9"/>
<feature type="domain" description="Plant heme peroxidase family profile" evidence="9">
    <location>
        <begin position="51"/>
        <end position="308"/>
    </location>
</feature>
<comment type="similarity">
    <text evidence="2">Belongs to the peroxidase family. Cytochrome c peroxidase subfamily.</text>
</comment>
<gene>
    <name evidence="10" type="ORF">B0H16DRAFT_1536470</name>
</gene>
<comment type="function">
    <text evidence="1">Destroys radicals which are normally produced within the cells and which are toxic to biological systems.</text>
</comment>
<feature type="signal peptide" evidence="8">
    <location>
        <begin position="1"/>
        <end position="18"/>
    </location>
</feature>
<dbReference type="EC" id="1.11.1.-" evidence="8"/>
<sequence length="532" mass="56650">MRLFRLSLLAPSLAVANCYVWPSPQLDALEALRWDQAGVNTSSGTQVIAGFVEPCGAFLGADNTGRANVADWIRTAYHDMATYNVTDGTGGMDASIRFAEETARPEDVGDGFANTLAILGDTGNPLVSIADMLAVGAIMAIENCGGPVVAFRGGRVDAVAPNNPGVPEPQDPLESHIAAFARQNFTQTEMIGLVACGHTFGGVQNAAFPQIVPVLNDPNNTDSVSHFDSTFTHFDHNIATEYISGTTQNPLVVGLNDTTNSDKRIFGSDGNATMLSFANSADLFASTCASLFAKMLNTVPAGVQLTEVINPLPVKPDYLHFNLGADGKSLQFSTQVRLWDLPNPNSTHTVLMLWDDRASNSNSTSTPTSTNNVTLVPSKVVTAAGGRFTASWYSSPLLTLDAFRGITNMRFLVDGKLEDQDGIGFAVADDIVWSDTSCVTSDFNSATYAVAVRKSLAPTRVYLETPGQDNISRPISVETDLTLQPVVANATYNIWSVELNGVFDSFTIGAEVGGVKISRQDPRSLSSLEVCA</sequence>
<evidence type="ECO:0000256" key="3">
    <source>
        <dbReference type="ARBA" id="ARBA00022559"/>
    </source>
</evidence>
<evidence type="ECO:0000259" key="9">
    <source>
        <dbReference type="PROSITE" id="PS50873"/>
    </source>
</evidence>
<dbReference type="GO" id="GO:0020037">
    <property type="term" value="F:heme binding"/>
    <property type="evidence" value="ECO:0007669"/>
    <property type="project" value="UniProtKB-UniRule"/>
</dbReference>
<dbReference type="GO" id="GO:0042744">
    <property type="term" value="P:hydrogen peroxide catabolic process"/>
    <property type="evidence" value="ECO:0007669"/>
    <property type="project" value="TreeGrafter"/>
</dbReference>
<evidence type="ECO:0000256" key="6">
    <source>
        <dbReference type="ARBA" id="ARBA00023002"/>
    </source>
</evidence>
<dbReference type="Pfam" id="PF00141">
    <property type="entry name" value="peroxidase"/>
    <property type="match status" value="1"/>
</dbReference>
<evidence type="ECO:0000256" key="1">
    <source>
        <dbReference type="ARBA" id="ARBA00003917"/>
    </source>
</evidence>
<dbReference type="PRINTS" id="PR00459">
    <property type="entry name" value="ASPEROXIDASE"/>
</dbReference>
<evidence type="ECO:0000256" key="4">
    <source>
        <dbReference type="ARBA" id="ARBA00022617"/>
    </source>
</evidence>
<dbReference type="Proteomes" id="UP001215598">
    <property type="component" value="Unassembled WGS sequence"/>
</dbReference>
<organism evidence="10 11">
    <name type="scientific">Mycena metata</name>
    <dbReference type="NCBI Taxonomy" id="1033252"/>
    <lineage>
        <taxon>Eukaryota</taxon>
        <taxon>Fungi</taxon>
        <taxon>Dikarya</taxon>
        <taxon>Basidiomycota</taxon>
        <taxon>Agaricomycotina</taxon>
        <taxon>Agaricomycetes</taxon>
        <taxon>Agaricomycetidae</taxon>
        <taxon>Agaricales</taxon>
        <taxon>Marasmiineae</taxon>
        <taxon>Mycenaceae</taxon>
        <taxon>Mycena</taxon>
    </lineage>
</organism>
<keyword evidence="6 8" id="KW-0560">Oxidoreductase</keyword>
<proteinExistence type="inferred from homology"/>
<evidence type="ECO:0000256" key="5">
    <source>
        <dbReference type="ARBA" id="ARBA00022723"/>
    </source>
</evidence>
<dbReference type="GO" id="GO:0000302">
    <property type="term" value="P:response to reactive oxygen species"/>
    <property type="evidence" value="ECO:0007669"/>
    <property type="project" value="TreeGrafter"/>
</dbReference>
<keyword evidence="4" id="KW-0349">Heme</keyword>
<dbReference type="GO" id="GO:0046872">
    <property type="term" value="F:metal ion binding"/>
    <property type="evidence" value="ECO:0007669"/>
    <property type="project" value="UniProtKB-UniRule"/>
</dbReference>
<dbReference type="Gene3D" id="1.10.420.10">
    <property type="entry name" value="Peroxidase, domain 2"/>
    <property type="match status" value="1"/>
</dbReference>
<dbReference type="InterPro" id="IPR002016">
    <property type="entry name" value="Haem_peroxidase"/>
</dbReference>
<keyword evidence="8" id="KW-0732">Signal</keyword>
<keyword evidence="11" id="KW-1185">Reference proteome</keyword>
<dbReference type="GO" id="GO:0004601">
    <property type="term" value="F:peroxidase activity"/>
    <property type="evidence" value="ECO:0007669"/>
    <property type="project" value="UniProtKB-KW"/>
</dbReference>
<dbReference type="Gene3D" id="1.10.520.10">
    <property type="match status" value="1"/>
</dbReference>
<dbReference type="PANTHER" id="PTHR31356">
    <property type="entry name" value="THYLAKOID LUMENAL 29 KDA PROTEIN, CHLOROPLASTIC-RELATED"/>
    <property type="match status" value="1"/>
</dbReference>